<protein>
    <submittedName>
        <fullName evidence="2">Uncharacterized protein</fullName>
    </submittedName>
</protein>
<evidence type="ECO:0000313" key="3">
    <source>
        <dbReference type="Proteomes" id="UP000749559"/>
    </source>
</evidence>
<dbReference type="EMBL" id="CAIIXF020000009">
    <property type="protein sequence ID" value="CAH1793608.1"/>
    <property type="molecule type" value="Genomic_DNA"/>
</dbReference>
<proteinExistence type="inferred from homology"/>
<dbReference type="AlphaFoldDB" id="A0A8J1UKK7"/>
<dbReference type="GO" id="GO:0071986">
    <property type="term" value="C:Ragulator complex"/>
    <property type="evidence" value="ECO:0007669"/>
    <property type="project" value="TreeGrafter"/>
</dbReference>
<dbReference type="SMART" id="SM01278">
    <property type="entry name" value="MAPKK1_Int"/>
    <property type="match status" value="1"/>
</dbReference>
<evidence type="ECO:0000313" key="2">
    <source>
        <dbReference type="EMBL" id="CAH1793608.1"/>
    </source>
</evidence>
<evidence type="ECO:0000256" key="1">
    <source>
        <dbReference type="ARBA" id="ARBA00005356"/>
    </source>
</evidence>
<reference evidence="2" key="1">
    <citation type="submission" date="2022-03" db="EMBL/GenBank/DDBJ databases">
        <authorList>
            <person name="Martin C."/>
        </authorList>
    </citation>
    <scope>NUCLEOTIDE SEQUENCE</scope>
</reference>
<name>A0A8J1UKK7_OWEFU</name>
<dbReference type="Pfam" id="PF08923">
    <property type="entry name" value="MAPKK1_Int"/>
    <property type="match status" value="1"/>
</dbReference>
<dbReference type="PANTHER" id="PTHR13378">
    <property type="entry name" value="REGULATOR COMPLEX PROTEIN LAMTOR3"/>
    <property type="match status" value="1"/>
</dbReference>
<dbReference type="GO" id="GO:0071230">
    <property type="term" value="P:cellular response to amino acid stimulus"/>
    <property type="evidence" value="ECO:0007669"/>
    <property type="project" value="TreeGrafter"/>
</dbReference>
<keyword evidence="3" id="KW-1185">Reference proteome</keyword>
<organism evidence="2 3">
    <name type="scientific">Owenia fusiformis</name>
    <name type="common">Polychaete worm</name>
    <dbReference type="NCBI Taxonomy" id="6347"/>
    <lineage>
        <taxon>Eukaryota</taxon>
        <taxon>Metazoa</taxon>
        <taxon>Spiralia</taxon>
        <taxon>Lophotrochozoa</taxon>
        <taxon>Annelida</taxon>
        <taxon>Polychaeta</taxon>
        <taxon>Sedentaria</taxon>
        <taxon>Canalipalpata</taxon>
        <taxon>Sabellida</taxon>
        <taxon>Oweniida</taxon>
        <taxon>Oweniidae</taxon>
        <taxon>Owenia</taxon>
    </lineage>
</organism>
<dbReference type="Proteomes" id="UP000749559">
    <property type="component" value="Unassembled WGS sequence"/>
</dbReference>
<accession>A0A8J1UKK7</accession>
<comment type="similarity">
    <text evidence="1">Belongs to the LAMTOR3 family.</text>
</comment>
<gene>
    <name evidence="2" type="ORF">OFUS_LOCUS18436</name>
</gene>
<dbReference type="InterPro" id="IPR015019">
    <property type="entry name" value="LAMTOR3"/>
</dbReference>
<dbReference type="GO" id="GO:0032008">
    <property type="term" value="P:positive regulation of TOR signaling"/>
    <property type="evidence" value="ECO:0007669"/>
    <property type="project" value="TreeGrafter"/>
</dbReference>
<sequence length="124" mass="13690">MMDELKKWLFKLIGMTDGLHAIIITDRDGVPVLKVATESAPELALRPSYLATFGMVTEQASKLGIGQNKSMVCMYNNHQVVHWNKLPLIVTLVADANANTGMILALETDLEDTIEELRHAVKAT</sequence>
<dbReference type="SUPFAM" id="SSF103196">
    <property type="entry name" value="Roadblock/LC7 domain"/>
    <property type="match status" value="1"/>
</dbReference>
<dbReference type="OrthoDB" id="343907at2759"/>
<dbReference type="Gene3D" id="3.30.450.30">
    <property type="entry name" value="Dynein light chain 2a, cytoplasmic"/>
    <property type="match status" value="1"/>
</dbReference>
<dbReference type="FunFam" id="3.30.450.30:FF:000003">
    <property type="entry name" value="ragulator complex protein LAMTOR3 homolog"/>
    <property type="match status" value="1"/>
</dbReference>
<dbReference type="PANTHER" id="PTHR13378:SF1">
    <property type="entry name" value="RAGULATOR COMPLEX PROTEIN LAMTOR3"/>
    <property type="match status" value="1"/>
</dbReference>
<comment type="caution">
    <text evidence="2">The sequence shown here is derived from an EMBL/GenBank/DDBJ whole genome shotgun (WGS) entry which is preliminary data.</text>
</comment>